<proteinExistence type="predicted"/>
<dbReference type="EMBL" id="CP098400">
    <property type="protein sequence ID" value="URW78598.1"/>
    <property type="molecule type" value="Genomic_DNA"/>
</dbReference>
<evidence type="ECO:0000259" key="1">
    <source>
        <dbReference type="PROSITE" id="PS51384"/>
    </source>
</evidence>
<dbReference type="KEGG" id="alkq:M9189_06940"/>
<dbReference type="Pfam" id="PF00175">
    <property type="entry name" value="NAD_binding_1"/>
    <property type="match status" value="1"/>
</dbReference>
<dbReference type="InterPro" id="IPR008333">
    <property type="entry name" value="Cbr1-like_FAD-bd_dom"/>
</dbReference>
<protein>
    <submittedName>
        <fullName evidence="2">FAD-binding oxidoreductase</fullName>
    </submittedName>
</protein>
<dbReference type="GO" id="GO:0016491">
    <property type="term" value="F:oxidoreductase activity"/>
    <property type="evidence" value="ECO:0007669"/>
    <property type="project" value="InterPro"/>
</dbReference>
<dbReference type="Gene3D" id="3.40.50.80">
    <property type="entry name" value="Nucleotide-binding domain of ferredoxin-NADP reductase (FNR) module"/>
    <property type="match status" value="1"/>
</dbReference>
<dbReference type="InterPro" id="IPR017938">
    <property type="entry name" value="Riboflavin_synthase-like_b-brl"/>
</dbReference>
<dbReference type="PROSITE" id="PS51384">
    <property type="entry name" value="FAD_FR"/>
    <property type="match status" value="1"/>
</dbReference>
<evidence type="ECO:0000313" key="3">
    <source>
        <dbReference type="Proteomes" id="UP001056426"/>
    </source>
</evidence>
<dbReference type="InterPro" id="IPR001709">
    <property type="entry name" value="Flavoprot_Pyr_Nucl_cyt_Rdtase"/>
</dbReference>
<dbReference type="PANTHER" id="PTHR47354:SF5">
    <property type="entry name" value="PROTEIN RFBI"/>
    <property type="match status" value="1"/>
</dbReference>
<dbReference type="InterPro" id="IPR050415">
    <property type="entry name" value="MRET"/>
</dbReference>
<evidence type="ECO:0000313" key="2">
    <source>
        <dbReference type="EMBL" id="URW78598.1"/>
    </source>
</evidence>
<keyword evidence="3" id="KW-1185">Reference proteome</keyword>
<dbReference type="Pfam" id="PF00970">
    <property type="entry name" value="FAD_binding_6"/>
    <property type="match status" value="1"/>
</dbReference>
<gene>
    <name evidence="2" type="ORF">M9189_06940</name>
</gene>
<sequence>MRKRLFNLHTILEKRVLTDSTFVLKFERNGLEFVPGQHIQVGPPNGINTREYSIYSGVDDDFLEILVREISLGQVSPSLARLKAGDSVVVNDAVGYFTLNEAGIQKSKFLFIASGTGISPFHSFVRSYPHLDYRIIHGVRFATETYEKNSYPRDRYFACTSRDASGDFHGRVTEYLSENPVSPDTLCYLCGNCDMIHDVFDILEKQGVNSENVFTEVYF</sequence>
<dbReference type="PANTHER" id="PTHR47354">
    <property type="entry name" value="NADH OXIDOREDUCTASE HCR"/>
    <property type="match status" value="1"/>
</dbReference>
<dbReference type="RefSeq" id="WP_250721962.1">
    <property type="nucleotide sequence ID" value="NZ_CP098400.1"/>
</dbReference>
<dbReference type="SUPFAM" id="SSF52343">
    <property type="entry name" value="Ferredoxin reductase-like, C-terminal NADP-linked domain"/>
    <property type="match status" value="1"/>
</dbReference>
<accession>A0A9J6ZM41</accession>
<dbReference type="Gene3D" id="2.40.30.10">
    <property type="entry name" value="Translation factors"/>
    <property type="match status" value="1"/>
</dbReference>
<dbReference type="PRINTS" id="PR00410">
    <property type="entry name" value="PHEHYDRXLASE"/>
</dbReference>
<dbReference type="PRINTS" id="PR00371">
    <property type="entry name" value="FPNCR"/>
</dbReference>
<dbReference type="InterPro" id="IPR001433">
    <property type="entry name" value="OxRdtase_FAD/NAD-bd"/>
</dbReference>
<organism evidence="2 3">
    <name type="scientific">Xiashengella succiniciproducens</name>
    <dbReference type="NCBI Taxonomy" id="2949635"/>
    <lineage>
        <taxon>Bacteria</taxon>
        <taxon>Pseudomonadati</taxon>
        <taxon>Bacteroidota</taxon>
        <taxon>Bacteroidia</taxon>
        <taxon>Marinilabiliales</taxon>
        <taxon>Marinilabiliaceae</taxon>
        <taxon>Xiashengella</taxon>
    </lineage>
</organism>
<dbReference type="Proteomes" id="UP001056426">
    <property type="component" value="Chromosome"/>
</dbReference>
<dbReference type="AlphaFoldDB" id="A0A9J6ZM41"/>
<reference evidence="2" key="2">
    <citation type="submission" date="2022-06" db="EMBL/GenBank/DDBJ databases">
        <title>Xiashengella guii gen. nov. sp. nov., a bacterium isolated form anaerobic digestion tank.</title>
        <authorList>
            <person name="Huang H."/>
        </authorList>
    </citation>
    <scope>NUCLEOTIDE SEQUENCE</scope>
    <source>
        <strain evidence="2">Ai-910</strain>
    </source>
</reference>
<name>A0A9J6ZM41_9BACT</name>
<dbReference type="InterPro" id="IPR017927">
    <property type="entry name" value="FAD-bd_FR_type"/>
</dbReference>
<dbReference type="InterPro" id="IPR039261">
    <property type="entry name" value="FNR_nucleotide-bd"/>
</dbReference>
<feature type="domain" description="FAD-binding FR-type" evidence="1">
    <location>
        <begin position="4"/>
        <end position="100"/>
    </location>
</feature>
<reference evidence="2" key="1">
    <citation type="submission" date="2022-05" db="EMBL/GenBank/DDBJ databases">
        <authorList>
            <person name="Sun X."/>
        </authorList>
    </citation>
    <scope>NUCLEOTIDE SEQUENCE</scope>
    <source>
        <strain evidence="2">Ai-910</strain>
    </source>
</reference>
<dbReference type="SUPFAM" id="SSF63380">
    <property type="entry name" value="Riboflavin synthase domain-like"/>
    <property type="match status" value="1"/>
</dbReference>